<protein>
    <submittedName>
        <fullName evidence="1">Uncharacterized protein</fullName>
    </submittedName>
</protein>
<evidence type="ECO:0000313" key="1">
    <source>
        <dbReference type="EMBL" id="SVB50535.1"/>
    </source>
</evidence>
<organism evidence="1">
    <name type="scientific">marine metagenome</name>
    <dbReference type="NCBI Taxonomy" id="408172"/>
    <lineage>
        <taxon>unclassified sequences</taxon>
        <taxon>metagenomes</taxon>
        <taxon>ecological metagenomes</taxon>
    </lineage>
</organism>
<accession>A0A382EJ90</accession>
<dbReference type="EMBL" id="UINC01044712">
    <property type="protein sequence ID" value="SVB50535.1"/>
    <property type="molecule type" value="Genomic_DNA"/>
</dbReference>
<reference evidence="1" key="1">
    <citation type="submission" date="2018-05" db="EMBL/GenBank/DDBJ databases">
        <authorList>
            <person name="Lanie J.A."/>
            <person name="Ng W.-L."/>
            <person name="Kazmierczak K.M."/>
            <person name="Andrzejewski T.M."/>
            <person name="Davidsen T.M."/>
            <person name="Wayne K.J."/>
            <person name="Tettelin H."/>
            <person name="Glass J.I."/>
            <person name="Rusch D."/>
            <person name="Podicherti R."/>
            <person name="Tsui H.-C.T."/>
            <person name="Winkler M.E."/>
        </authorList>
    </citation>
    <scope>NUCLEOTIDE SEQUENCE</scope>
</reference>
<proteinExistence type="predicted"/>
<gene>
    <name evidence="1" type="ORF">METZ01_LOCUS203389</name>
</gene>
<sequence length="150" mass="16280">MSFATNRTTACFLGYLIFCAATFAVAQESGVFVAEAQLAIEIDDDNRAINPSNSFSTNTPKIFCAFTLTEGARGKTIEAVWIAEDVGAAAPPDYVIDTWSATLPPASSLFQIEPGMTVLSIPDNGWPVGRYRVEFRFDGVTDRVLPFTIN</sequence>
<name>A0A382EJ90_9ZZZZ</name>
<dbReference type="AlphaFoldDB" id="A0A382EJ90"/>